<dbReference type="InParanoid" id="B4DAG0"/>
<dbReference type="PANTHER" id="PTHR30561:SF9">
    <property type="entry name" value="4-AMINO-4-DEOXY-L-ARABINOSE-PHOSPHOUNDECAPRENOL FLIPPASE SUBUNIT ARNF-RELATED"/>
    <property type="match status" value="1"/>
</dbReference>
<keyword evidence="2" id="KW-1003">Cell membrane</keyword>
<evidence type="ECO:0000256" key="5">
    <source>
        <dbReference type="ARBA" id="ARBA00023136"/>
    </source>
</evidence>
<dbReference type="PANTHER" id="PTHR30561">
    <property type="entry name" value="SMR FAMILY PROTON-DEPENDENT DRUG EFFLUX TRANSPORTER SUGE"/>
    <property type="match status" value="1"/>
</dbReference>
<feature type="transmembrane region" description="Helical" evidence="6">
    <location>
        <begin position="101"/>
        <end position="118"/>
    </location>
</feature>
<dbReference type="Gene3D" id="1.10.3730.20">
    <property type="match status" value="1"/>
</dbReference>
<comment type="subcellular location">
    <subcellularLocation>
        <location evidence="1">Cell membrane</location>
        <topology evidence="1">Multi-pass membrane protein</topology>
    </subcellularLocation>
</comment>
<dbReference type="RefSeq" id="WP_006983221.1">
    <property type="nucleotide sequence ID" value="NZ_ABVL01000030.1"/>
</dbReference>
<keyword evidence="5 6" id="KW-0472">Membrane</keyword>
<dbReference type="EMBL" id="ABVL01000030">
    <property type="protein sequence ID" value="EDY16621.1"/>
    <property type="molecule type" value="Genomic_DNA"/>
</dbReference>
<accession>B4DAG0</accession>
<evidence type="ECO:0000256" key="1">
    <source>
        <dbReference type="ARBA" id="ARBA00004651"/>
    </source>
</evidence>
<evidence type="ECO:0008006" key="9">
    <source>
        <dbReference type="Google" id="ProtNLM"/>
    </source>
</evidence>
<evidence type="ECO:0000256" key="2">
    <source>
        <dbReference type="ARBA" id="ARBA00022475"/>
    </source>
</evidence>
<gene>
    <name evidence="7" type="ORF">CfE428DRAFT_5901</name>
</gene>
<proteinExistence type="predicted"/>
<dbReference type="STRING" id="497964.CfE428DRAFT_5901"/>
<organism evidence="7 8">
    <name type="scientific">Chthoniobacter flavus Ellin428</name>
    <dbReference type="NCBI Taxonomy" id="497964"/>
    <lineage>
        <taxon>Bacteria</taxon>
        <taxon>Pseudomonadati</taxon>
        <taxon>Verrucomicrobiota</taxon>
        <taxon>Spartobacteria</taxon>
        <taxon>Chthoniobacterales</taxon>
        <taxon>Chthoniobacteraceae</taxon>
        <taxon>Chthoniobacter</taxon>
    </lineage>
</organism>
<dbReference type="InterPro" id="IPR000390">
    <property type="entry name" value="Small_drug/metabolite_transptr"/>
</dbReference>
<name>B4DAG0_9BACT</name>
<dbReference type="InterPro" id="IPR037185">
    <property type="entry name" value="EmrE-like"/>
</dbReference>
<dbReference type="SUPFAM" id="SSF103481">
    <property type="entry name" value="Multidrug resistance efflux transporter EmrE"/>
    <property type="match status" value="1"/>
</dbReference>
<dbReference type="Proteomes" id="UP000005824">
    <property type="component" value="Unassembled WGS sequence"/>
</dbReference>
<dbReference type="GO" id="GO:0005886">
    <property type="term" value="C:plasma membrane"/>
    <property type="evidence" value="ECO:0007669"/>
    <property type="project" value="UniProtKB-SubCell"/>
</dbReference>
<protein>
    <recommendedName>
        <fullName evidence="9">EamA domain-containing protein</fullName>
    </recommendedName>
</protein>
<dbReference type="AlphaFoldDB" id="B4DAG0"/>
<reference evidence="7 8" key="1">
    <citation type="journal article" date="2011" name="J. Bacteriol.">
        <title>Genome sequence of Chthoniobacter flavus Ellin428, an aerobic heterotrophic soil bacterium.</title>
        <authorList>
            <person name="Kant R."/>
            <person name="van Passel M.W."/>
            <person name="Palva A."/>
            <person name="Lucas S."/>
            <person name="Lapidus A."/>
            <person name="Glavina Del Rio T."/>
            <person name="Dalin E."/>
            <person name="Tice H."/>
            <person name="Bruce D."/>
            <person name="Goodwin L."/>
            <person name="Pitluck S."/>
            <person name="Larimer F.W."/>
            <person name="Land M.L."/>
            <person name="Hauser L."/>
            <person name="Sangwan P."/>
            <person name="de Vos W.M."/>
            <person name="Janssen P.H."/>
            <person name="Smidt H."/>
        </authorList>
    </citation>
    <scope>NUCLEOTIDE SEQUENCE [LARGE SCALE GENOMIC DNA]</scope>
    <source>
        <strain evidence="7 8">Ellin428</strain>
    </source>
</reference>
<feature type="transmembrane region" description="Helical" evidence="6">
    <location>
        <begin position="49"/>
        <end position="67"/>
    </location>
</feature>
<keyword evidence="3 6" id="KW-0812">Transmembrane</keyword>
<dbReference type="GO" id="GO:0022857">
    <property type="term" value="F:transmembrane transporter activity"/>
    <property type="evidence" value="ECO:0007669"/>
    <property type="project" value="InterPro"/>
</dbReference>
<keyword evidence="8" id="KW-1185">Reference proteome</keyword>
<evidence type="ECO:0000256" key="6">
    <source>
        <dbReference type="SAM" id="Phobius"/>
    </source>
</evidence>
<feature type="transmembrane region" description="Helical" evidence="6">
    <location>
        <begin position="74"/>
        <end position="95"/>
    </location>
</feature>
<comment type="caution">
    <text evidence="7">The sequence shown here is derived from an EMBL/GenBank/DDBJ whole genome shotgun (WGS) entry which is preliminary data.</text>
</comment>
<evidence type="ECO:0000313" key="7">
    <source>
        <dbReference type="EMBL" id="EDY16621.1"/>
    </source>
</evidence>
<evidence type="ECO:0000256" key="3">
    <source>
        <dbReference type="ARBA" id="ARBA00022692"/>
    </source>
</evidence>
<evidence type="ECO:0000256" key="4">
    <source>
        <dbReference type="ARBA" id="ARBA00022989"/>
    </source>
</evidence>
<evidence type="ECO:0000313" key="8">
    <source>
        <dbReference type="Proteomes" id="UP000005824"/>
    </source>
</evidence>
<keyword evidence="4 6" id="KW-1133">Transmembrane helix</keyword>
<sequence length="128" mass="13854">MSRLLNPYLQLVFTVALVTIAELLLKQGAMETAPANAHWLGLSSLPSPHVWGGAVLLVLSSITWIFVLRALPLYLAFTLSSVVHVTIPVCSWLVLGEKILATRWAGIALVLTGIWIIARPASKVEESA</sequence>